<evidence type="ECO:0000313" key="2">
    <source>
        <dbReference type="EMBL" id="MEQ2711522.1"/>
    </source>
</evidence>
<dbReference type="RefSeq" id="WP_055197419.1">
    <property type="nucleotide sequence ID" value="NZ_JAOQJG010000004.1"/>
</dbReference>
<dbReference type="Proteomes" id="UP001482154">
    <property type="component" value="Unassembled WGS sequence"/>
</dbReference>
<sequence>MKRNRRKTFAYRPSDRIVSRESIISVVLGAAGILGYYLLLLGSVKTGGTSGVLSGAIGWILTALAALGLYLGVRSMENTAAVMKWKIIGLVCNGIVLAVSIIVFVIGLITMI</sequence>
<feature type="transmembrane region" description="Helical" evidence="1">
    <location>
        <begin position="52"/>
        <end position="73"/>
    </location>
</feature>
<comment type="caution">
    <text evidence="2">The sequence shown here is derived from an EMBL/GenBank/DDBJ whole genome shotgun (WGS) entry which is preliminary data.</text>
</comment>
<name>A0ABV1IXD7_9FIRM</name>
<keyword evidence="1" id="KW-0472">Membrane</keyword>
<feature type="transmembrane region" description="Helical" evidence="1">
    <location>
        <begin position="85"/>
        <end position="109"/>
    </location>
</feature>
<reference evidence="2 3" key="1">
    <citation type="submission" date="2024-04" db="EMBL/GenBank/DDBJ databases">
        <title>Human intestinal bacterial collection.</title>
        <authorList>
            <person name="Pauvert C."/>
            <person name="Hitch T.C.A."/>
            <person name="Clavel T."/>
        </authorList>
    </citation>
    <scope>NUCLEOTIDE SEQUENCE [LARGE SCALE GENOMIC DNA]</scope>
    <source>
        <strain evidence="2 3">CLA-AA-H249</strain>
    </source>
</reference>
<evidence type="ECO:0000313" key="3">
    <source>
        <dbReference type="Proteomes" id="UP001482154"/>
    </source>
</evidence>
<organism evidence="2 3">
    <name type="scientific">Anaerostipes amylophilus</name>
    <dbReference type="NCBI Taxonomy" id="2981779"/>
    <lineage>
        <taxon>Bacteria</taxon>
        <taxon>Bacillati</taxon>
        <taxon>Bacillota</taxon>
        <taxon>Clostridia</taxon>
        <taxon>Lachnospirales</taxon>
        <taxon>Lachnospiraceae</taxon>
        <taxon>Anaerostipes</taxon>
    </lineage>
</organism>
<keyword evidence="1" id="KW-0812">Transmembrane</keyword>
<keyword evidence="3" id="KW-1185">Reference proteome</keyword>
<dbReference type="EMBL" id="JBBNIN010000015">
    <property type="protein sequence ID" value="MEQ2711522.1"/>
    <property type="molecule type" value="Genomic_DNA"/>
</dbReference>
<evidence type="ECO:0000256" key="1">
    <source>
        <dbReference type="SAM" id="Phobius"/>
    </source>
</evidence>
<feature type="transmembrane region" description="Helical" evidence="1">
    <location>
        <begin position="21"/>
        <end position="40"/>
    </location>
</feature>
<accession>A0ABV1IXD7</accession>
<keyword evidence="1" id="KW-1133">Transmembrane helix</keyword>
<gene>
    <name evidence="2" type="ORF">AAAU51_10095</name>
</gene>
<proteinExistence type="predicted"/>
<protein>
    <recommendedName>
        <fullName evidence="4">Calcium:proton exchanger</fullName>
    </recommendedName>
</protein>
<evidence type="ECO:0008006" key="4">
    <source>
        <dbReference type="Google" id="ProtNLM"/>
    </source>
</evidence>